<accession>A0A1E5UB90</accession>
<organism evidence="4 5">
    <name type="scientific">Cloacibacterium normanense</name>
    <dbReference type="NCBI Taxonomy" id="237258"/>
    <lineage>
        <taxon>Bacteria</taxon>
        <taxon>Pseudomonadati</taxon>
        <taxon>Bacteroidota</taxon>
        <taxon>Flavobacteriia</taxon>
        <taxon>Flavobacteriales</taxon>
        <taxon>Weeksellaceae</taxon>
    </lineage>
</organism>
<dbReference type="SUPFAM" id="SSF49265">
    <property type="entry name" value="Fibronectin type III"/>
    <property type="match status" value="1"/>
</dbReference>
<dbReference type="InterPro" id="IPR036116">
    <property type="entry name" value="FN3_sf"/>
</dbReference>
<dbReference type="InterPro" id="IPR026444">
    <property type="entry name" value="Secre_tail"/>
</dbReference>
<dbReference type="InterPro" id="IPR003961">
    <property type="entry name" value="FN3_dom"/>
</dbReference>
<dbReference type="SMART" id="SM00060">
    <property type="entry name" value="FN3"/>
    <property type="match status" value="1"/>
</dbReference>
<dbReference type="InterPro" id="IPR045474">
    <property type="entry name" value="GEVED"/>
</dbReference>
<evidence type="ECO:0000256" key="1">
    <source>
        <dbReference type="ARBA" id="ARBA00022729"/>
    </source>
</evidence>
<proteinExistence type="predicted"/>
<dbReference type="Proteomes" id="UP000095601">
    <property type="component" value="Unassembled WGS sequence"/>
</dbReference>
<dbReference type="Pfam" id="PF13583">
    <property type="entry name" value="Reprolysin_4"/>
    <property type="match status" value="1"/>
</dbReference>
<evidence type="ECO:0000259" key="3">
    <source>
        <dbReference type="PROSITE" id="PS50853"/>
    </source>
</evidence>
<feature type="domain" description="Fibronectin type-III" evidence="3">
    <location>
        <begin position="660"/>
        <end position="745"/>
    </location>
</feature>
<dbReference type="AlphaFoldDB" id="A0A1E5UB90"/>
<protein>
    <submittedName>
        <fullName evidence="4">Por secretion system C-terminal sorting domain protein</fullName>
    </submittedName>
</protein>
<name>A0A1E5UB90_9FLAO</name>
<dbReference type="Gene3D" id="2.60.40.10">
    <property type="entry name" value="Immunoglobulins"/>
    <property type="match status" value="2"/>
</dbReference>
<dbReference type="Pfam" id="PF00041">
    <property type="entry name" value="fn3"/>
    <property type="match status" value="1"/>
</dbReference>
<dbReference type="OrthoDB" id="9792152at2"/>
<evidence type="ECO:0000313" key="4">
    <source>
        <dbReference type="EMBL" id="OEL10176.1"/>
    </source>
</evidence>
<dbReference type="PROSITE" id="PS50853">
    <property type="entry name" value="FN3"/>
    <property type="match status" value="1"/>
</dbReference>
<dbReference type="InterPro" id="IPR024079">
    <property type="entry name" value="MetalloPept_cat_dom_sf"/>
</dbReference>
<feature type="signal peptide" evidence="2">
    <location>
        <begin position="1"/>
        <end position="19"/>
    </location>
</feature>
<reference evidence="4 5" key="1">
    <citation type="submission" date="2016-09" db="EMBL/GenBank/DDBJ databases">
        <authorList>
            <person name="Capua I."/>
            <person name="De Benedictis P."/>
            <person name="Joannis T."/>
            <person name="Lombin L.H."/>
            <person name="Cattoli G."/>
        </authorList>
    </citation>
    <scope>NUCLEOTIDE SEQUENCE [LARGE SCALE GENOMIC DNA]</scope>
    <source>
        <strain evidence="4 5">NRS-1</strain>
    </source>
</reference>
<dbReference type="Pfam" id="PF20009">
    <property type="entry name" value="GEVED"/>
    <property type="match status" value="1"/>
</dbReference>
<dbReference type="Pfam" id="PF18962">
    <property type="entry name" value="Por_Secre_tail"/>
    <property type="match status" value="1"/>
</dbReference>
<dbReference type="SUPFAM" id="SSF55486">
    <property type="entry name" value="Metalloproteases ('zincins'), catalytic domain"/>
    <property type="match status" value="1"/>
</dbReference>
<gene>
    <name evidence="4" type="ORF">BHF72_0870</name>
</gene>
<dbReference type="EMBL" id="MKGI01000079">
    <property type="protein sequence ID" value="OEL10176.1"/>
    <property type="molecule type" value="Genomic_DNA"/>
</dbReference>
<sequence>MRKLLLFVFLLLVISNFNAQDYWQESNFSGVSARKLSSKSKFYKLDINQLNLYLNDTPSINDKSRKDKIVKIPTSDGKLERFSVRSFPVMDAELAAQYKLGSYIGVGIDDPSKTIRFSTAPNDFQSMIIKDGVYEFIEPANTDKNVYALFNKSKKSDNGFFCKTTEAIEKRKEINTLVSAGNKKVNSLDYKIQSSDKKYRTLRLALSVTGEYTAYFGGTVSGALTAINATLTRVNGVMEKDLAVHLNLVNNTTIIYTNANTDPYSDSDFMDDWNAQLMNTLKTAVGNANFDIGHLFGATGGGGNAGCIGCVCSNDTTLDSYGSPVAYKGSGYTAPADGVPSGDTFDIDYVAHELGHQLGANHTFSHGLEGTGVNMEPGSGSTIMGYAGITGATTDVQSNSDPYYHFASINQIQSNLISTTCDVETAIANNPPTIAALQNYTIPKSTAFVLTASATDPEGNALTYTWEQADDASVIISNENLGDTTSGASFRSLTGTSNPTRYFPKLSTVLAGNLKNLSDWEAVSTVARVSNFKVTVRDNNAAGVQTQTANQQITVGTDGPFAIISSMVYNNANIPFTWDVVNTNAAPYNVTNVKIDYTTNNGSTWTVISNSTPNDGSEILDFSSFATNANLKIRVSAIGNVFYAIKNVTVNQASTCNGAAPSNISVSAITANSAQVSWGAILNATYSLRYRKVGDTNWTTVTTSSTSYTISGLTINTSYEVQVAAVCSSVTGTYSSSNNFSTLGLTYCTLKSLDNSSEYIANVTLGTMSSNSFESFYTDYTSDSSRLITLVKGSANNTLSVTKAWTDPDYKYNESVTAWIDFNQNGVFDTTEKIMGTALNQQTPVSVIFTVPSDAVLGNTRLRVLMTDIASPNSACGEVDYGEVEDYKVNITSNLATSEFSENNIQIFPNPAVDVLNITKVSNNTTFTIYNVSGQFISKGKVINNKVNVATLAKGVYFIEVSEKGKTSKMKFIKK</sequence>
<comment type="caution">
    <text evidence="4">The sequence shown here is derived from an EMBL/GenBank/DDBJ whole genome shotgun (WGS) entry which is preliminary data.</text>
</comment>
<dbReference type="InterPro" id="IPR013783">
    <property type="entry name" value="Ig-like_fold"/>
</dbReference>
<dbReference type="NCBIfam" id="TIGR04183">
    <property type="entry name" value="Por_Secre_tail"/>
    <property type="match status" value="1"/>
</dbReference>
<dbReference type="GO" id="GO:0008237">
    <property type="term" value="F:metallopeptidase activity"/>
    <property type="evidence" value="ECO:0007669"/>
    <property type="project" value="InterPro"/>
</dbReference>
<dbReference type="STRING" id="237258.SAMN04489756_103141"/>
<evidence type="ECO:0000313" key="5">
    <source>
        <dbReference type="Proteomes" id="UP000095601"/>
    </source>
</evidence>
<evidence type="ECO:0000256" key="2">
    <source>
        <dbReference type="SAM" id="SignalP"/>
    </source>
</evidence>
<keyword evidence="1 2" id="KW-0732">Signal</keyword>
<dbReference type="PATRIC" id="fig|237258.4.peg.1050"/>
<dbReference type="CDD" id="cd00063">
    <property type="entry name" value="FN3"/>
    <property type="match status" value="1"/>
</dbReference>
<dbReference type="RefSeq" id="WP_069800748.1">
    <property type="nucleotide sequence ID" value="NZ_CP034157.1"/>
</dbReference>
<dbReference type="Gene3D" id="3.40.390.10">
    <property type="entry name" value="Collagenase (Catalytic Domain)"/>
    <property type="match status" value="1"/>
</dbReference>
<dbReference type="KEGG" id="cnr:EB819_09205"/>
<keyword evidence="5" id="KW-1185">Reference proteome</keyword>
<feature type="chain" id="PRO_5009186789" evidence="2">
    <location>
        <begin position="20"/>
        <end position="975"/>
    </location>
</feature>